<evidence type="ECO:0000313" key="4">
    <source>
        <dbReference type="Proteomes" id="UP001219956"/>
    </source>
</evidence>
<evidence type="ECO:0000313" key="3">
    <source>
        <dbReference type="EMBL" id="MDC7718422.1"/>
    </source>
</evidence>
<dbReference type="Proteomes" id="UP001219956">
    <property type="component" value="Unassembled WGS sequence"/>
</dbReference>
<evidence type="ECO:0000256" key="2">
    <source>
        <dbReference type="SAM" id="Phobius"/>
    </source>
</evidence>
<dbReference type="EMBL" id="JAQQLF010000020">
    <property type="protein sequence ID" value="MDC7718422.1"/>
    <property type="molecule type" value="Genomic_DNA"/>
</dbReference>
<feature type="region of interest" description="Disordered" evidence="1">
    <location>
        <begin position="29"/>
        <end position="74"/>
    </location>
</feature>
<sequence>MNLLHETWFWVLIIVAPVGTVIATLARMSKKSGDGKLPPGVIPGTYAPSSKDGSAYRRPGDTAPCADDTPPEQR</sequence>
<reference evidence="3 4" key="1">
    <citation type="submission" date="2023-01" db="EMBL/GenBank/DDBJ databases">
        <title>Novel species of the genus Vogesella isolated from rivers.</title>
        <authorList>
            <person name="Lu H."/>
        </authorList>
    </citation>
    <scope>NUCLEOTIDE SEQUENCE [LARGE SCALE GENOMIC DNA]</scope>
    <source>
        <strain evidence="3 4">DC21W</strain>
    </source>
</reference>
<protein>
    <submittedName>
        <fullName evidence="3">Uncharacterized protein</fullName>
    </submittedName>
</protein>
<evidence type="ECO:0000256" key="1">
    <source>
        <dbReference type="SAM" id="MobiDB-lite"/>
    </source>
</evidence>
<proteinExistence type="predicted"/>
<keyword evidence="2" id="KW-1133">Transmembrane helix</keyword>
<organism evidence="3 4">
    <name type="scientific">Vogesella aquatica</name>
    <dbReference type="NCBI Taxonomy" id="2984206"/>
    <lineage>
        <taxon>Bacteria</taxon>
        <taxon>Pseudomonadati</taxon>
        <taxon>Pseudomonadota</taxon>
        <taxon>Betaproteobacteria</taxon>
        <taxon>Neisseriales</taxon>
        <taxon>Chromobacteriaceae</taxon>
        <taxon>Vogesella</taxon>
    </lineage>
</organism>
<keyword evidence="4" id="KW-1185">Reference proteome</keyword>
<gene>
    <name evidence="3" type="ORF">PQU95_14510</name>
</gene>
<feature type="transmembrane region" description="Helical" evidence="2">
    <location>
        <begin position="7"/>
        <end position="26"/>
    </location>
</feature>
<accession>A0ABT5J0Q8</accession>
<name>A0ABT5J0Q8_9NEIS</name>
<dbReference type="RefSeq" id="WP_272752662.1">
    <property type="nucleotide sequence ID" value="NZ_JAQQLF010000020.1"/>
</dbReference>
<keyword evidence="2" id="KW-0812">Transmembrane</keyword>
<keyword evidence="2" id="KW-0472">Membrane</keyword>
<comment type="caution">
    <text evidence="3">The sequence shown here is derived from an EMBL/GenBank/DDBJ whole genome shotgun (WGS) entry which is preliminary data.</text>
</comment>